<evidence type="ECO:0000313" key="1">
    <source>
        <dbReference type="EMBL" id="MEJ8643722.1"/>
    </source>
</evidence>
<sequence length="80" mass="8738">MSTIYPDLLELSFHDDFSGFEAWRDALRVDPGGVSFHVQRDGLTGVLQAGIEYDGARLRLVGFADVPGASEERSRAEVAP</sequence>
<name>A0ABU8U753_9ACTN</name>
<proteinExistence type="predicted"/>
<organism evidence="1 2">
    <name type="scientific">Streptomyces caledonius</name>
    <dbReference type="NCBI Taxonomy" id="3134107"/>
    <lineage>
        <taxon>Bacteria</taxon>
        <taxon>Bacillati</taxon>
        <taxon>Actinomycetota</taxon>
        <taxon>Actinomycetes</taxon>
        <taxon>Kitasatosporales</taxon>
        <taxon>Streptomycetaceae</taxon>
        <taxon>Streptomyces</taxon>
    </lineage>
</organism>
<comment type="caution">
    <text evidence="1">The sequence shown here is derived from an EMBL/GenBank/DDBJ whole genome shotgun (WGS) entry which is preliminary data.</text>
</comment>
<gene>
    <name evidence="1" type="ORF">WKI68_24815</name>
</gene>
<dbReference type="EMBL" id="JBBKAM010000002">
    <property type="protein sequence ID" value="MEJ8643722.1"/>
    <property type="molecule type" value="Genomic_DNA"/>
</dbReference>
<keyword evidence="2" id="KW-1185">Reference proteome</keyword>
<accession>A0ABU8U753</accession>
<protein>
    <submittedName>
        <fullName evidence="1">Uncharacterized protein</fullName>
    </submittedName>
</protein>
<dbReference type="Proteomes" id="UP001382904">
    <property type="component" value="Unassembled WGS sequence"/>
</dbReference>
<reference evidence="1 2" key="1">
    <citation type="submission" date="2024-03" db="EMBL/GenBank/DDBJ databases">
        <title>Novel Streptomyces species of biotechnological and ecological value are a feature of Machair soil.</title>
        <authorList>
            <person name="Prole J.R."/>
            <person name="Goodfellow M."/>
            <person name="Allenby N."/>
            <person name="Ward A.C."/>
        </authorList>
    </citation>
    <scope>NUCLEOTIDE SEQUENCE [LARGE SCALE GENOMIC DNA]</scope>
    <source>
        <strain evidence="1 2">MS1.HAVA.3</strain>
    </source>
</reference>
<evidence type="ECO:0000313" key="2">
    <source>
        <dbReference type="Proteomes" id="UP001382904"/>
    </source>
</evidence>